<evidence type="ECO:0000313" key="2">
    <source>
        <dbReference type="EMBL" id="PMC52432.1"/>
    </source>
</evidence>
<keyword evidence="1" id="KW-1133">Transmembrane helix</keyword>
<feature type="transmembrane region" description="Helical" evidence="1">
    <location>
        <begin position="12"/>
        <end position="31"/>
    </location>
</feature>
<dbReference type="STRING" id="84135.GCA_001052115_00840"/>
<dbReference type="OrthoDB" id="2991396at2"/>
<feature type="transmembrane region" description="Helical" evidence="1">
    <location>
        <begin position="87"/>
        <end position="106"/>
    </location>
</feature>
<dbReference type="EMBL" id="PNGT01000004">
    <property type="protein sequence ID" value="PMC52432.1"/>
    <property type="molecule type" value="Genomic_DNA"/>
</dbReference>
<sequence>MVKNIKYKRIHGLITLLEVILVVMISGWYYYSERKMGMIRHIMAKNVYKFPNYFTDTNIKLIVLAFAIMILIQLFLVIKSKKHVETFLVNLVLVGIGAYTILVCNADSVFIYYYWIIFFSLFNLLRFLQFFTLKIK</sequence>
<dbReference type="Proteomes" id="UP000235670">
    <property type="component" value="Unassembled WGS sequence"/>
</dbReference>
<comment type="caution">
    <text evidence="2">The sequence shown here is derived from an EMBL/GenBank/DDBJ whole genome shotgun (WGS) entry which is preliminary data.</text>
</comment>
<keyword evidence="1" id="KW-0472">Membrane</keyword>
<feature type="transmembrane region" description="Helical" evidence="1">
    <location>
        <begin position="59"/>
        <end position="78"/>
    </location>
</feature>
<reference evidence="2 3" key="1">
    <citation type="submission" date="2017-09" db="EMBL/GenBank/DDBJ databases">
        <title>Bacterial strain isolated from the female urinary microbiota.</title>
        <authorList>
            <person name="Thomas-White K."/>
            <person name="Kumar N."/>
            <person name="Forster S."/>
            <person name="Putonti C."/>
            <person name="Lawley T."/>
            <person name="Wolfe A.J."/>
        </authorList>
    </citation>
    <scope>NUCLEOTIDE SEQUENCE [LARGE SCALE GENOMIC DNA]</scope>
    <source>
        <strain evidence="2 3">UMB0186</strain>
    </source>
</reference>
<keyword evidence="1" id="KW-0812">Transmembrane</keyword>
<evidence type="ECO:0000256" key="1">
    <source>
        <dbReference type="SAM" id="Phobius"/>
    </source>
</evidence>
<evidence type="ECO:0000313" key="3">
    <source>
        <dbReference type="Proteomes" id="UP000235670"/>
    </source>
</evidence>
<gene>
    <name evidence="2" type="ORF">CJ218_04735</name>
</gene>
<feature type="transmembrane region" description="Helical" evidence="1">
    <location>
        <begin position="112"/>
        <end position="133"/>
    </location>
</feature>
<organism evidence="2 3">
    <name type="scientific">Gemella sanguinis</name>
    <dbReference type="NCBI Taxonomy" id="84135"/>
    <lineage>
        <taxon>Bacteria</taxon>
        <taxon>Bacillati</taxon>
        <taxon>Bacillota</taxon>
        <taxon>Bacilli</taxon>
        <taxon>Bacillales</taxon>
        <taxon>Gemellaceae</taxon>
        <taxon>Gemella</taxon>
    </lineage>
</organism>
<protein>
    <submittedName>
        <fullName evidence="2">Uncharacterized protein</fullName>
    </submittedName>
</protein>
<name>A0A2N6SEQ4_9BACL</name>
<accession>A0A2N6SEQ4</accession>
<dbReference type="AlphaFoldDB" id="A0A2N6SEQ4"/>
<proteinExistence type="predicted"/>